<dbReference type="RefSeq" id="WP_005949380.1">
    <property type="nucleotide sequence ID" value="NZ_CP028103.1"/>
</dbReference>
<keyword evidence="2" id="KW-1185">Reference proteome</keyword>
<sequence length="119" mass="13741">MIVLTDHDDQLITPEPKDIPYLEMTLEKLKNVKSKKKIKKYLKEAYLHYRNIPNAKVEKSETDLIDEVVSKNIPIEKKIKYICGAGTVRGAVLKDVFIERAVSVEDFMKSKIHFCKSDC</sequence>
<gene>
    <name evidence="1" type="ORF">C4N18_02355</name>
</gene>
<accession>A0ABN5JDT6</accession>
<proteinExistence type="predicted"/>
<dbReference type="GeneID" id="77466817"/>
<reference evidence="2" key="1">
    <citation type="journal article" date="2018" name="MSphere">
        <title>Fusobacterium Genomics Using MinION and Illumina Sequencing Enables Genome Completion and Correction.</title>
        <authorList>
            <person name="Todd S.M."/>
            <person name="Settlage R.E."/>
            <person name="Lahmers K.K."/>
            <person name="Slade D.J."/>
        </authorList>
    </citation>
    <scope>NUCLEOTIDE SEQUENCE [LARGE SCALE GENOMIC DNA]</scope>
    <source>
        <strain evidence="2">ATCC 27725</strain>
    </source>
</reference>
<dbReference type="Proteomes" id="UP000241238">
    <property type="component" value="Chromosome"/>
</dbReference>
<evidence type="ECO:0000313" key="1">
    <source>
        <dbReference type="EMBL" id="AVQ30125.1"/>
    </source>
</evidence>
<organism evidence="1 2">
    <name type="scientific">Fusobacterium varium ATCC 27725</name>
    <dbReference type="NCBI Taxonomy" id="469618"/>
    <lineage>
        <taxon>Bacteria</taxon>
        <taxon>Fusobacteriati</taxon>
        <taxon>Fusobacteriota</taxon>
        <taxon>Fusobacteriia</taxon>
        <taxon>Fusobacteriales</taxon>
        <taxon>Fusobacteriaceae</taxon>
        <taxon>Fusobacterium</taxon>
    </lineage>
</organism>
<protein>
    <submittedName>
        <fullName evidence="1">Uncharacterized protein</fullName>
    </submittedName>
</protein>
<dbReference type="EMBL" id="CP028103">
    <property type="protein sequence ID" value="AVQ30125.1"/>
    <property type="molecule type" value="Genomic_DNA"/>
</dbReference>
<evidence type="ECO:0000313" key="2">
    <source>
        <dbReference type="Proteomes" id="UP000241238"/>
    </source>
</evidence>
<name>A0ABN5JDT6_FUSVA</name>